<keyword evidence="4" id="KW-0408">Iron</keyword>
<keyword evidence="3" id="KW-0479">Metal-binding</keyword>
<accession>X0YLN0</accession>
<reference evidence="6" key="1">
    <citation type="journal article" date="2014" name="Front. Microbiol.">
        <title>High frequency of phylogenetically diverse reductive dehalogenase-homologous genes in deep subseafloor sedimentary metagenomes.</title>
        <authorList>
            <person name="Kawai M."/>
            <person name="Futagami T."/>
            <person name="Toyoda A."/>
            <person name="Takaki Y."/>
            <person name="Nishi S."/>
            <person name="Hori S."/>
            <person name="Arai W."/>
            <person name="Tsubouchi T."/>
            <person name="Morono Y."/>
            <person name="Uchiyama I."/>
            <person name="Ito T."/>
            <person name="Fujiyama A."/>
            <person name="Inagaki F."/>
            <person name="Takami H."/>
        </authorList>
    </citation>
    <scope>NUCLEOTIDE SEQUENCE</scope>
    <source>
        <strain evidence="6">Expedition CK06-06</strain>
    </source>
</reference>
<keyword evidence="2" id="KW-0949">S-adenosyl-L-methionine</keyword>
<evidence type="ECO:0008006" key="7">
    <source>
        <dbReference type="Google" id="ProtNLM"/>
    </source>
</evidence>
<dbReference type="InterPro" id="IPR051198">
    <property type="entry name" value="BchE-like"/>
</dbReference>
<name>X0YLN0_9ZZZZ</name>
<dbReference type="SUPFAM" id="SSF102114">
    <property type="entry name" value="Radical SAM enzymes"/>
    <property type="match status" value="1"/>
</dbReference>
<feature type="non-terminal residue" evidence="6">
    <location>
        <position position="227"/>
    </location>
</feature>
<keyword evidence="5" id="KW-0411">Iron-sulfur</keyword>
<sequence length="227" mass="26018">KQPKTVEKMIRAGMISWELGIESPIQEDLDITSKHIPLDIQTRAVDILSKLGGEILGTFVIGLPNHSRTDIKKFPLHARKIGVSSAAFGIAAPFPGTPFWDELDSQGVIYEKNWDKFDENNSVFHHPELPSAEIENLRNWCMAKFWNLDTIVDQIRLINNRVGKFRFKNKVNVQVFLLTLSKLIAFAINVGKNLAEKGQKSQKENFLNYMRLMFDAWADPRIEKYFS</sequence>
<evidence type="ECO:0000256" key="4">
    <source>
        <dbReference type="ARBA" id="ARBA00023004"/>
    </source>
</evidence>
<comment type="caution">
    <text evidence="6">The sequence shown here is derived from an EMBL/GenBank/DDBJ whole genome shotgun (WGS) entry which is preliminary data.</text>
</comment>
<comment type="cofactor">
    <cofactor evidence="1">
        <name>[4Fe-4S] cluster</name>
        <dbReference type="ChEBI" id="CHEBI:49883"/>
    </cofactor>
</comment>
<evidence type="ECO:0000256" key="2">
    <source>
        <dbReference type="ARBA" id="ARBA00022691"/>
    </source>
</evidence>
<dbReference type="PANTHER" id="PTHR43409">
    <property type="entry name" value="ANAEROBIC MAGNESIUM-PROTOPORPHYRIN IX MONOMETHYL ESTER CYCLASE-RELATED"/>
    <property type="match status" value="1"/>
</dbReference>
<dbReference type="EMBL" id="BARS01053185">
    <property type="protein sequence ID" value="GAG49433.1"/>
    <property type="molecule type" value="Genomic_DNA"/>
</dbReference>
<protein>
    <recommendedName>
        <fullName evidence="7">DUF4070 domain-containing protein</fullName>
    </recommendedName>
</protein>
<dbReference type="AlphaFoldDB" id="X0YLN0"/>
<evidence type="ECO:0000256" key="3">
    <source>
        <dbReference type="ARBA" id="ARBA00022723"/>
    </source>
</evidence>
<dbReference type="InterPro" id="IPR058240">
    <property type="entry name" value="rSAM_sf"/>
</dbReference>
<proteinExistence type="predicted"/>
<evidence type="ECO:0000256" key="5">
    <source>
        <dbReference type="ARBA" id="ARBA00023014"/>
    </source>
</evidence>
<gene>
    <name evidence="6" type="ORF">S01H1_78959</name>
</gene>
<dbReference type="GO" id="GO:0046872">
    <property type="term" value="F:metal ion binding"/>
    <property type="evidence" value="ECO:0007669"/>
    <property type="project" value="UniProtKB-KW"/>
</dbReference>
<feature type="non-terminal residue" evidence="6">
    <location>
        <position position="1"/>
    </location>
</feature>
<evidence type="ECO:0000256" key="1">
    <source>
        <dbReference type="ARBA" id="ARBA00001966"/>
    </source>
</evidence>
<evidence type="ECO:0000313" key="6">
    <source>
        <dbReference type="EMBL" id="GAG49433.1"/>
    </source>
</evidence>
<dbReference type="GO" id="GO:0005829">
    <property type="term" value="C:cytosol"/>
    <property type="evidence" value="ECO:0007669"/>
    <property type="project" value="TreeGrafter"/>
</dbReference>
<dbReference type="GO" id="GO:0051536">
    <property type="term" value="F:iron-sulfur cluster binding"/>
    <property type="evidence" value="ECO:0007669"/>
    <property type="project" value="UniProtKB-KW"/>
</dbReference>
<dbReference type="PANTHER" id="PTHR43409:SF7">
    <property type="entry name" value="BLL1977 PROTEIN"/>
    <property type="match status" value="1"/>
</dbReference>
<organism evidence="6">
    <name type="scientific">marine sediment metagenome</name>
    <dbReference type="NCBI Taxonomy" id="412755"/>
    <lineage>
        <taxon>unclassified sequences</taxon>
        <taxon>metagenomes</taxon>
        <taxon>ecological metagenomes</taxon>
    </lineage>
</organism>